<accession>A0A4S3J6A0</accession>
<comment type="caution">
    <text evidence="2">The sequence shown here is derived from an EMBL/GenBank/DDBJ whole genome shotgun (WGS) entry which is preliminary data.</text>
</comment>
<dbReference type="VEuPathDB" id="FungiDB:EYZ11_010081"/>
<name>A0A4S3J6A0_9EURO</name>
<dbReference type="STRING" id="1220188.A0A4S3J6A0"/>
<gene>
    <name evidence="1" type="ORF">ATNIH1004_007384</name>
    <name evidence="2" type="ORF">EYZ11_010081</name>
</gene>
<reference evidence="2 3" key="1">
    <citation type="submission" date="2019-03" db="EMBL/GenBank/DDBJ databases">
        <title>The genome sequence of a newly discovered highly antifungal drug resistant Aspergillus species, Aspergillus tanneri NIH 1004.</title>
        <authorList>
            <person name="Mounaud S."/>
            <person name="Singh I."/>
            <person name="Joardar V."/>
            <person name="Pakala S."/>
            <person name="Pakala S."/>
            <person name="Venepally P."/>
            <person name="Hoover J."/>
            <person name="Nierman W."/>
            <person name="Chung J."/>
            <person name="Losada L."/>
        </authorList>
    </citation>
    <scope>NUCLEOTIDE SEQUENCE [LARGE SCALE GENOMIC DNA]</scope>
    <source>
        <strain evidence="2 3">NIH1004</strain>
    </source>
</reference>
<evidence type="ECO:0000313" key="3">
    <source>
        <dbReference type="Proteomes" id="UP000308092"/>
    </source>
</evidence>
<sequence>MAPSTSPHSLTTSNLILHDKLLEYDHPNITIISWIDKVIREERIHWFYSHLCTALSESQNEDLDADMMQLDQRLTALTSNADMEEMMMSLNLFEQPEGLCLESPLERYLTPGGCENPSVFVRPALVEMGVQFGGTHGLDERLIKAKENVDFTKEKRRQAASEYDEYCDLGSIPDDYDILGCGSGFATNLNVGKAMNL</sequence>
<dbReference type="GeneID" id="54330086"/>
<dbReference type="EMBL" id="QUQM01000007">
    <property type="protein sequence ID" value="KAA8645963.1"/>
    <property type="molecule type" value="Genomic_DNA"/>
</dbReference>
<dbReference type="RefSeq" id="XP_033425324.1">
    <property type="nucleotide sequence ID" value="XM_033572009.1"/>
</dbReference>
<dbReference type="AlphaFoldDB" id="A0A4S3J6A0"/>
<evidence type="ECO:0000313" key="4">
    <source>
        <dbReference type="Proteomes" id="UP000324241"/>
    </source>
</evidence>
<organism evidence="2 3">
    <name type="scientific">Aspergillus tanneri</name>
    <dbReference type="NCBI Taxonomy" id="1220188"/>
    <lineage>
        <taxon>Eukaryota</taxon>
        <taxon>Fungi</taxon>
        <taxon>Dikarya</taxon>
        <taxon>Ascomycota</taxon>
        <taxon>Pezizomycotina</taxon>
        <taxon>Eurotiomycetes</taxon>
        <taxon>Eurotiomycetidae</taxon>
        <taxon>Eurotiales</taxon>
        <taxon>Aspergillaceae</taxon>
        <taxon>Aspergillus</taxon>
        <taxon>Aspergillus subgen. Circumdati</taxon>
    </lineage>
</organism>
<reference evidence="1 4" key="2">
    <citation type="submission" date="2019-08" db="EMBL/GenBank/DDBJ databases">
        <title>The genome sequence of a newly discovered highly antifungal drug resistant Aspergillus species, Aspergillus tanneri NIH 1004.</title>
        <authorList>
            <person name="Mounaud S."/>
            <person name="Singh I."/>
            <person name="Joardar V."/>
            <person name="Pakala S."/>
            <person name="Pakala S."/>
            <person name="Venepally P."/>
            <person name="Chung J.K."/>
            <person name="Losada L."/>
            <person name="Nierman W.C."/>
        </authorList>
    </citation>
    <scope>NUCLEOTIDE SEQUENCE [LARGE SCALE GENOMIC DNA]</scope>
    <source>
        <strain evidence="1 4">NIH1004</strain>
    </source>
</reference>
<dbReference type="Proteomes" id="UP000324241">
    <property type="component" value="Unassembled WGS sequence"/>
</dbReference>
<protein>
    <submittedName>
        <fullName evidence="2">Uncharacterized protein</fullName>
    </submittedName>
</protein>
<evidence type="ECO:0000313" key="1">
    <source>
        <dbReference type="EMBL" id="KAA8645963.1"/>
    </source>
</evidence>
<keyword evidence="3" id="KW-1185">Reference proteome</keyword>
<dbReference type="Proteomes" id="UP000308092">
    <property type="component" value="Unassembled WGS sequence"/>
</dbReference>
<proteinExistence type="predicted"/>
<evidence type="ECO:0000313" key="2">
    <source>
        <dbReference type="EMBL" id="THC90459.1"/>
    </source>
</evidence>
<dbReference type="EMBL" id="SOSA01000519">
    <property type="protein sequence ID" value="THC90459.1"/>
    <property type="molecule type" value="Genomic_DNA"/>
</dbReference>
<dbReference type="OrthoDB" id="4224309at2759"/>